<dbReference type="InterPro" id="IPR038702">
    <property type="entry name" value="Na/K_ATPase_sub_beta_sf"/>
</dbReference>
<dbReference type="GO" id="GO:1990573">
    <property type="term" value="P:potassium ion import across plasma membrane"/>
    <property type="evidence" value="ECO:0007669"/>
    <property type="project" value="TreeGrafter"/>
</dbReference>
<dbReference type="GO" id="GO:0030007">
    <property type="term" value="P:intracellular potassium ion homeostasis"/>
    <property type="evidence" value="ECO:0007669"/>
    <property type="project" value="TreeGrafter"/>
</dbReference>
<dbReference type="AlphaFoldDB" id="A0A3L8SS58"/>
<dbReference type="GO" id="GO:0006883">
    <property type="term" value="P:intracellular sodium ion homeostasis"/>
    <property type="evidence" value="ECO:0007669"/>
    <property type="project" value="TreeGrafter"/>
</dbReference>
<evidence type="ECO:0000256" key="1">
    <source>
        <dbReference type="ARBA" id="ARBA00004655"/>
    </source>
</evidence>
<dbReference type="OrthoDB" id="5912413at2759"/>
<keyword evidence="6 18" id="KW-0812">Transmembrane</keyword>
<name>A0A3L8SS58_CHLGU</name>
<keyword evidence="8" id="KW-0130">Cell adhesion</keyword>
<dbReference type="GO" id="GO:0001671">
    <property type="term" value="F:ATPase activator activity"/>
    <property type="evidence" value="ECO:0007669"/>
    <property type="project" value="TreeGrafter"/>
</dbReference>
<evidence type="ECO:0000256" key="9">
    <source>
        <dbReference type="ARBA" id="ARBA00022958"/>
    </source>
</evidence>
<evidence type="ECO:0000256" key="15">
    <source>
        <dbReference type="ARBA" id="ARBA00023180"/>
    </source>
</evidence>
<evidence type="ECO:0000256" key="13">
    <source>
        <dbReference type="ARBA" id="ARBA00023136"/>
    </source>
</evidence>
<dbReference type="GO" id="GO:0007155">
    <property type="term" value="P:cell adhesion"/>
    <property type="evidence" value="ECO:0007669"/>
    <property type="project" value="UniProtKB-KW"/>
</dbReference>
<evidence type="ECO:0000313" key="20">
    <source>
        <dbReference type="Proteomes" id="UP000276834"/>
    </source>
</evidence>
<dbReference type="GO" id="GO:0036376">
    <property type="term" value="P:sodium ion export across plasma membrane"/>
    <property type="evidence" value="ECO:0007669"/>
    <property type="project" value="TreeGrafter"/>
</dbReference>
<evidence type="ECO:0000313" key="19">
    <source>
        <dbReference type="EMBL" id="RLW07546.1"/>
    </source>
</evidence>
<dbReference type="GO" id="GO:0005890">
    <property type="term" value="C:sodium:potassium-exchanging ATPase complex"/>
    <property type="evidence" value="ECO:0007669"/>
    <property type="project" value="InterPro"/>
</dbReference>
<evidence type="ECO:0000256" key="2">
    <source>
        <dbReference type="ARBA" id="ARBA00005876"/>
    </source>
</evidence>
<dbReference type="Proteomes" id="UP000276834">
    <property type="component" value="Unassembled WGS sequence"/>
</dbReference>
<evidence type="ECO:0000256" key="16">
    <source>
        <dbReference type="ARBA" id="ARBA00046158"/>
    </source>
</evidence>
<dbReference type="GO" id="GO:1902600">
    <property type="term" value="P:proton transmembrane transport"/>
    <property type="evidence" value="ECO:0007669"/>
    <property type="project" value="UniProtKB-KW"/>
</dbReference>
<keyword evidence="4" id="KW-1003">Cell membrane</keyword>
<evidence type="ECO:0000256" key="6">
    <source>
        <dbReference type="ARBA" id="ARBA00022692"/>
    </source>
</evidence>
<accession>A0A3L8SS58</accession>
<evidence type="ECO:0000256" key="12">
    <source>
        <dbReference type="ARBA" id="ARBA00023065"/>
    </source>
</evidence>
<keyword evidence="3 18" id="KW-0813">Transport</keyword>
<proteinExistence type="inferred from homology"/>
<keyword evidence="12 18" id="KW-0406">Ion transport</keyword>
<dbReference type="NCBIfam" id="TIGR01107">
    <property type="entry name" value="Na_K_ATPase_bet"/>
    <property type="match status" value="1"/>
</dbReference>
<dbReference type="PROSITE" id="PS00391">
    <property type="entry name" value="ATPASE_NA_K_BETA_2"/>
    <property type="match status" value="1"/>
</dbReference>
<evidence type="ECO:0000256" key="18">
    <source>
        <dbReference type="RuleBase" id="RU362099"/>
    </source>
</evidence>
<sequence length="332" mass="38197">MATLNEKKTCSERMADFRRFVWNPETKLFMGRSLINWVWIILYYLAFYVVMSGLFALSIYSLMRTINPYEPDYQDQLKSPGVTLRPDVYGDRGLQIYYNVSDNKTWEGLVTTLHTFLTAYTPAAQHLNINCTNNTYFIQDTFDGPNKTKLSCKFTSDMLQNCSGITDPTFGFPEGKPCFIIKMNRIIKFYPGKGTAPRVNCTYVVRGLGLIHFKHCSFESKQVQCPITLAWGWLMISSPELLPLWFYTQGEESLPLEVDYYPVNGTFSLHYFPYYGKKAQPSYSNPLVAVKFLNITRNVEVKIVCKVIGAGITFNVHDPYEGKVEFKLKIED</sequence>
<dbReference type="Pfam" id="PF00287">
    <property type="entry name" value="Na_K-ATPase"/>
    <property type="match status" value="1"/>
</dbReference>
<evidence type="ECO:0000256" key="14">
    <source>
        <dbReference type="ARBA" id="ARBA00023157"/>
    </source>
</evidence>
<evidence type="ECO:0000256" key="7">
    <source>
        <dbReference type="ARBA" id="ARBA00022781"/>
    </source>
</evidence>
<evidence type="ECO:0000256" key="11">
    <source>
        <dbReference type="ARBA" id="ARBA00022989"/>
    </source>
</evidence>
<dbReference type="InterPro" id="IPR000402">
    <property type="entry name" value="Na/K_ATPase_sub_beta"/>
</dbReference>
<keyword evidence="9" id="KW-0630">Potassium</keyword>
<dbReference type="PANTHER" id="PTHR11523:SF11">
    <property type="entry name" value="POTASSIUM-TRANSPORTING ATPASE SUBUNIT BETA"/>
    <property type="match status" value="1"/>
</dbReference>
<dbReference type="Gene3D" id="1.20.5.170">
    <property type="match status" value="1"/>
</dbReference>
<keyword evidence="13 18" id="KW-0472">Membrane</keyword>
<comment type="subunit">
    <text evidence="17">The ATPase pump is composed of two subunits: alpha (catalytic) and beta (regulatory). Interacts with alpha subunit ATP12A; this interaction is required for the formation of a functionally active pump and targeting at the plasma membrane. Interacts (via N-terminus) with alpha subunit ATP4A (via the P-domain).</text>
</comment>
<feature type="transmembrane region" description="Helical" evidence="18">
    <location>
        <begin position="37"/>
        <end position="60"/>
    </location>
</feature>
<comment type="function">
    <text evidence="16">The beta subunit of the gastric H(+)/K(+) ATPase pump which transports H(+) ions in exchange for K(+) ions across the apical membrane of parietal cells. Plays a structural and regulatory role in the assembly and membrane targeting of a functionally active pump. Within a transport cycle, the transfer of a H(+) ion across the membrane is coupled to ATP hydrolysis and is associated with a transient phosphorylation of the alpha subunit that shifts the pump conformation from inward-facing (E1) to outward-facing state (E2). Interacts with the phosphorylation domain of the alpha subunit and functions as a ratchet, stabilizing the lumenal-open E2 conformation and preventing the reverse reaction of the transport cycle.</text>
</comment>
<evidence type="ECO:0000256" key="5">
    <source>
        <dbReference type="ARBA" id="ARBA00022538"/>
    </source>
</evidence>
<dbReference type="GO" id="GO:0016324">
    <property type="term" value="C:apical plasma membrane"/>
    <property type="evidence" value="ECO:0007669"/>
    <property type="project" value="UniProtKB-SubCell"/>
</dbReference>
<evidence type="ECO:0000256" key="4">
    <source>
        <dbReference type="ARBA" id="ARBA00022475"/>
    </source>
</evidence>
<gene>
    <name evidence="19" type="ORF">DV515_00003728</name>
</gene>
<keyword evidence="10" id="KW-0735">Signal-anchor</keyword>
<keyword evidence="15" id="KW-0325">Glycoprotein</keyword>
<dbReference type="PANTHER" id="PTHR11523">
    <property type="entry name" value="SODIUM/POTASSIUM-DEPENDENT ATPASE BETA SUBUNIT"/>
    <property type="match status" value="1"/>
</dbReference>
<keyword evidence="5" id="KW-0633">Potassium transport</keyword>
<comment type="caution">
    <text evidence="19">The sequence shown here is derived from an EMBL/GenBank/DDBJ whole genome shotgun (WGS) entry which is preliminary data.</text>
</comment>
<evidence type="ECO:0000256" key="10">
    <source>
        <dbReference type="ARBA" id="ARBA00022968"/>
    </source>
</evidence>
<keyword evidence="14" id="KW-1015">Disulfide bond</keyword>
<reference evidence="19 20" key="1">
    <citation type="journal article" date="2018" name="Proc. R. Soc. B">
        <title>A non-coding region near Follistatin controls head colour polymorphism in the Gouldian finch.</title>
        <authorList>
            <person name="Toomey M.B."/>
            <person name="Marques C.I."/>
            <person name="Andrade P."/>
            <person name="Araujo P.M."/>
            <person name="Sabatino S."/>
            <person name="Gazda M.A."/>
            <person name="Afonso S."/>
            <person name="Lopes R.J."/>
            <person name="Corbo J.C."/>
            <person name="Carneiro M."/>
        </authorList>
    </citation>
    <scope>NUCLEOTIDE SEQUENCE [LARGE SCALE GENOMIC DNA]</scope>
    <source>
        <strain evidence="19">Red01</strain>
        <tissue evidence="19">Muscle</tissue>
    </source>
</reference>
<dbReference type="STRING" id="44316.ENSEGOP00005009894"/>
<dbReference type="Gene3D" id="2.60.40.1660">
    <property type="entry name" value="Na, k-atpase alpha subunit"/>
    <property type="match status" value="1"/>
</dbReference>
<comment type="similarity">
    <text evidence="2 18">Belongs to the X(+)/potassium ATPases subunit beta family.</text>
</comment>
<keyword evidence="7" id="KW-0375">Hydrogen ion transport</keyword>
<evidence type="ECO:0000256" key="17">
    <source>
        <dbReference type="ARBA" id="ARBA00047115"/>
    </source>
</evidence>
<organism evidence="19 20">
    <name type="scientific">Chloebia gouldiae</name>
    <name type="common">Gouldian finch</name>
    <name type="synonym">Erythrura gouldiae</name>
    <dbReference type="NCBI Taxonomy" id="44316"/>
    <lineage>
        <taxon>Eukaryota</taxon>
        <taxon>Metazoa</taxon>
        <taxon>Chordata</taxon>
        <taxon>Craniata</taxon>
        <taxon>Vertebrata</taxon>
        <taxon>Euteleostomi</taxon>
        <taxon>Archelosauria</taxon>
        <taxon>Archosauria</taxon>
        <taxon>Dinosauria</taxon>
        <taxon>Saurischia</taxon>
        <taxon>Theropoda</taxon>
        <taxon>Coelurosauria</taxon>
        <taxon>Aves</taxon>
        <taxon>Neognathae</taxon>
        <taxon>Neoaves</taxon>
        <taxon>Telluraves</taxon>
        <taxon>Australaves</taxon>
        <taxon>Passeriformes</taxon>
        <taxon>Passeroidea</taxon>
        <taxon>Passeridae</taxon>
        <taxon>Chloebia</taxon>
    </lineage>
</organism>
<dbReference type="FunFam" id="1.20.5.170:FF:000061">
    <property type="entry name" value="Sodium/potassium-transporting ATPase subunit beta"/>
    <property type="match status" value="1"/>
</dbReference>
<keyword evidence="20" id="KW-1185">Reference proteome</keyword>
<evidence type="ECO:0000256" key="8">
    <source>
        <dbReference type="ARBA" id="ARBA00022889"/>
    </source>
</evidence>
<dbReference type="EMBL" id="QUSF01000007">
    <property type="protein sequence ID" value="RLW07546.1"/>
    <property type="molecule type" value="Genomic_DNA"/>
</dbReference>
<evidence type="ECO:0000256" key="3">
    <source>
        <dbReference type="ARBA" id="ARBA00022448"/>
    </source>
</evidence>
<keyword evidence="11 18" id="KW-1133">Transmembrane helix</keyword>
<comment type="function">
    <text evidence="18">This is the non-catalytic component of the active enzyme, which catalyzes the hydrolysis of ATP coupled with the exchange of Na(+) and K(+) ions across the plasma membrane.</text>
</comment>
<protein>
    <recommendedName>
        <fullName evidence="18">Sodium/potassium-transporting ATPase subunit beta</fullName>
    </recommendedName>
</protein>
<comment type="subcellular location">
    <subcellularLocation>
        <location evidence="1">Apical cell membrane</location>
        <topology evidence="1">Single-pass type II membrane protein</topology>
    </subcellularLocation>
    <subcellularLocation>
        <location evidence="18">Membrane</location>
    </subcellularLocation>
</comment>